<dbReference type="Proteomes" id="UP001163835">
    <property type="component" value="Unassembled WGS sequence"/>
</dbReference>
<reference evidence="1" key="1">
    <citation type="submission" date="2022-09" db="EMBL/GenBank/DDBJ databases">
        <title>A Global Phylogenomic Analysis of the Shiitake Genus Lentinula.</title>
        <authorList>
            <consortium name="DOE Joint Genome Institute"/>
            <person name="Sierra-Patev S."/>
            <person name="Min B."/>
            <person name="Naranjo-Ortiz M."/>
            <person name="Looney B."/>
            <person name="Konkel Z."/>
            <person name="Slot J.C."/>
            <person name="Sakamoto Y."/>
            <person name="Steenwyk J.L."/>
            <person name="Rokas A."/>
            <person name="Carro J."/>
            <person name="Camarero S."/>
            <person name="Ferreira P."/>
            <person name="Molpeceres G."/>
            <person name="Ruiz-Duenas F.J."/>
            <person name="Serrano A."/>
            <person name="Henrissat B."/>
            <person name="Drula E."/>
            <person name="Hughes K.W."/>
            <person name="Mata J.L."/>
            <person name="Ishikawa N.K."/>
            <person name="Vargas-Isla R."/>
            <person name="Ushijima S."/>
            <person name="Smith C.A."/>
            <person name="Ahrendt S."/>
            <person name="Andreopoulos W."/>
            <person name="He G."/>
            <person name="Labutti K."/>
            <person name="Lipzen A."/>
            <person name="Ng V."/>
            <person name="Riley R."/>
            <person name="Sandor L."/>
            <person name="Barry K."/>
            <person name="Martinez A.T."/>
            <person name="Xiao Y."/>
            <person name="Gibbons J.G."/>
            <person name="Terashima K."/>
            <person name="Grigoriev I.V."/>
            <person name="Hibbett D.S."/>
        </authorList>
    </citation>
    <scope>NUCLEOTIDE SEQUENCE</scope>
    <source>
        <strain evidence="1">TMI1499</strain>
    </source>
</reference>
<gene>
    <name evidence="1" type="ORF">F5876DRAFT_83289</name>
</gene>
<name>A0ACC1TI16_9AGAR</name>
<evidence type="ECO:0000313" key="2">
    <source>
        <dbReference type="Proteomes" id="UP001163835"/>
    </source>
</evidence>
<sequence length="83" mass="9211">MFEHSDTGTLPISNVEAPYIVYSHIASPLLPPPLKNTNLNPFLPQDYLPGSPLLARSYNSYHPVIAPMVYIDVPRSYIVTTLA</sequence>
<accession>A0ACC1TI16</accession>
<protein>
    <submittedName>
        <fullName evidence="1">Uncharacterized protein</fullName>
    </submittedName>
</protein>
<dbReference type="EMBL" id="MU796061">
    <property type="protein sequence ID" value="KAJ3804372.1"/>
    <property type="molecule type" value="Genomic_DNA"/>
</dbReference>
<proteinExistence type="predicted"/>
<evidence type="ECO:0000313" key="1">
    <source>
        <dbReference type="EMBL" id="KAJ3804372.1"/>
    </source>
</evidence>
<comment type="caution">
    <text evidence="1">The sequence shown here is derived from an EMBL/GenBank/DDBJ whole genome shotgun (WGS) entry which is preliminary data.</text>
</comment>
<organism evidence="1 2">
    <name type="scientific">Lentinula aff. lateritia</name>
    <dbReference type="NCBI Taxonomy" id="2804960"/>
    <lineage>
        <taxon>Eukaryota</taxon>
        <taxon>Fungi</taxon>
        <taxon>Dikarya</taxon>
        <taxon>Basidiomycota</taxon>
        <taxon>Agaricomycotina</taxon>
        <taxon>Agaricomycetes</taxon>
        <taxon>Agaricomycetidae</taxon>
        <taxon>Agaricales</taxon>
        <taxon>Marasmiineae</taxon>
        <taxon>Omphalotaceae</taxon>
        <taxon>Lentinula</taxon>
    </lineage>
</organism>
<keyword evidence="2" id="KW-1185">Reference proteome</keyword>